<proteinExistence type="predicted"/>
<sequence length="42" mass="4798">MDAERAVLEQEATTLRSSFEQRLRWPEGLPRRGYNHGGPSAK</sequence>
<evidence type="ECO:0000313" key="1">
    <source>
        <dbReference type="EMBL" id="CNL06890.1"/>
    </source>
</evidence>
<dbReference type="Proteomes" id="UP000038647">
    <property type="component" value="Unassembled WGS sequence"/>
</dbReference>
<dbReference type="EMBL" id="CQEJ01000012">
    <property type="protein sequence ID" value="CNL22527.1"/>
    <property type="molecule type" value="Genomic_DNA"/>
</dbReference>
<accession>A0A0T9U6M1</accession>
<dbReference type="RefSeq" id="WP_004705637.1">
    <property type="nucleotide sequence ID" value="NZ_CQEH01000008.1"/>
</dbReference>
<evidence type="ECO:0000313" key="3">
    <source>
        <dbReference type="Proteomes" id="UP000038647"/>
    </source>
</evidence>
<protein>
    <submittedName>
        <fullName evidence="2">Uncharacterized protein</fullName>
    </submittedName>
</protein>
<organism evidence="2 4">
    <name type="scientific">Yersinia aldovae</name>
    <dbReference type="NCBI Taxonomy" id="29483"/>
    <lineage>
        <taxon>Bacteria</taxon>
        <taxon>Pseudomonadati</taxon>
        <taxon>Pseudomonadota</taxon>
        <taxon>Gammaproteobacteria</taxon>
        <taxon>Enterobacterales</taxon>
        <taxon>Yersiniaceae</taxon>
        <taxon>Yersinia</taxon>
    </lineage>
</organism>
<evidence type="ECO:0000313" key="4">
    <source>
        <dbReference type="Proteomes" id="UP000041595"/>
    </source>
</evidence>
<name>A0A0T9U6M1_YERAL</name>
<reference evidence="1 3" key="2">
    <citation type="submission" date="2015-03" db="EMBL/GenBank/DDBJ databases">
        <authorList>
            <consortium name="Pathogen Informatics"/>
            <person name="Murphy D."/>
        </authorList>
    </citation>
    <scope>NUCLEOTIDE SEQUENCE [LARGE SCALE GENOMIC DNA]</scope>
    <source>
        <strain evidence="1 3">IP08791</strain>
    </source>
</reference>
<dbReference type="AlphaFoldDB" id="A0A0T9U6M1"/>
<gene>
    <name evidence="2" type="ORF">ERS137965_02432</name>
    <name evidence="1" type="ORF">ERS137966_02135</name>
</gene>
<evidence type="ECO:0000313" key="2">
    <source>
        <dbReference type="EMBL" id="CNL22527.1"/>
    </source>
</evidence>
<dbReference type="EMBL" id="CQEH01000008">
    <property type="protein sequence ID" value="CNL06890.1"/>
    <property type="molecule type" value="Genomic_DNA"/>
</dbReference>
<keyword evidence="3" id="KW-1185">Reference proteome</keyword>
<reference evidence="2 4" key="1">
    <citation type="submission" date="2015-03" db="EMBL/GenBank/DDBJ databases">
        <authorList>
            <person name="Murphy D."/>
        </authorList>
    </citation>
    <scope>NUCLEOTIDE SEQUENCE [LARGE SCALE GENOMIC DNA]</scope>
    <source>
        <strain evidence="2 4">IP06005</strain>
    </source>
</reference>
<dbReference type="Proteomes" id="UP000041595">
    <property type="component" value="Unassembled WGS sequence"/>
</dbReference>